<organism evidence="3 4">
    <name type="scientific">Anaeromyxobacter oryzae</name>
    <dbReference type="NCBI Taxonomy" id="2918170"/>
    <lineage>
        <taxon>Bacteria</taxon>
        <taxon>Pseudomonadati</taxon>
        <taxon>Myxococcota</taxon>
        <taxon>Myxococcia</taxon>
        <taxon>Myxococcales</taxon>
        <taxon>Cystobacterineae</taxon>
        <taxon>Anaeromyxobacteraceae</taxon>
        <taxon>Anaeromyxobacter</taxon>
    </lineage>
</organism>
<dbReference type="InterPro" id="IPR052967">
    <property type="entry name" value="Stress_Response_Assoc"/>
</dbReference>
<feature type="region of interest" description="Disordered" evidence="1">
    <location>
        <begin position="151"/>
        <end position="174"/>
    </location>
</feature>
<keyword evidence="4" id="KW-1185">Reference proteome</keyword>
<evidence type="ECO:0000259" key="2">
    <source>
        <dbReference type="Pfam" id="PF09557"/>
    </source>
</evidence>
<gene>
    <name evidence="3" type="ORF">AMOR_37100</name>
</gene>
<dbReference type="PANTHER" id="PTHR38463:SF1">
    <property type="entry name" value="STRESS RESPONSE PROTEIN YSNF"/>
    <property type="match status" value="1"/>
</dbReference>
<dbReference type="Proteomes" id="UP001162891">
    <property type="component" value="Chromosome"/>
</dbReference>
<proteinExistence type="predicted"/>
<dbReference type="InterPro" id="IPR019060">
    <property type="entry name" value="DUF2382"/>
</dbReference>
<feature type="region of interest" description="Disordered" evidence="1">
    <location>
        <begin position="1"/>
        <end position="22"/>
    </location>
</feature>
<dbReference type="NCBIfam" id="TIGR02271">
    <property type="entry name" value="YsnF/AvaK domain"/>
    <property type="match status" value="1"/>
</dbReference>
<dbReference type="PANTHER" id="PTHR38463">
    <property type="entry name" value="STRESS RESPONSE PROTEIN YSNF"/>
    <property type="match status" value="1"/>
</dbReference>
<evidence type="ECO:0000313" key="3">
    <source>
        <dbReference type="EMBL" id="BDG04714.1"/>
    </source>
</evidence>
<dbReference type="EMBL" id="AP025591">
    <property type="protein sequence ID" value="BDG04714.1"/>
    <property type="molecule type" value="Genomic_DNA"/>
</dbReference>
<evidence type="ECO:0000313" key="4">
    <source>
        <dbReference type="Proteomes" id="UP001162891"/>
    </source>
</evidence>
<reference evidence="4" key="1">
    <citation type="journal article" date="2022" name="Int. J. Syst. Evol. Microbiol.">
        <title>Anaeromyxobacter oryzae sp. nov., Anaeromyxobacter diazotrophicus sp. nov. and Anaeromyxobacter paludicola sp. nov., isolated from paddy soils.</title>
        <authorList>
            <person name="Itoh H."/>
            <person name="Xu Z."/>
            <person name="Mise K."/>
            <person name="Masuda Y."/>
            <person name="Ushijima N."/>
            <person name="Hayakawa C."/>
            <person name="Shiratori Y."/>
            <person name="Senoo K."/>
        </authorList>
    </citation>
    <scope>NUCLEOTIDE SEQUENCE [LARGE SCALE GENOMIC DNA]</scope>
    <source>
        <strain evidence="4">Red232</strain>
    </source>
</reference>
<name>A0ABM7WYZ7_9BACT</name>
<feature type="compositionally biased region" description="Low complexity" evidence="1">
    <location>
        <begin position="1"/>
        <end position="13"/>
    </location>
</feature>
<feature type="domain" description="DUF2382" evidence="2">
    <location>
        <begin position="111"/>
        <end position="219"/>
    </location>
</feature>
<feature type="region of interest" description="Disordered" evidence="1">
    <location>
        <begin position="198"/>
        <end position="242"/>
    </location>
</feature>
<accession>A0ABM7WYZ7</accession>
<dbReference type="RefSeq" id="WP_248353178.1">
    <property type="nucleotide sequence ID" value="NZ_AP025591.1"/>
</dbReference>
<evidence type="ECO:0000256" key="1">
    <source>
        <dbReference type="SAM" id="MobiDB-lite"/>
    </source>
</evidence>
<protein>
    <recommendedName>
        <fullName evidence="2">DUF2382 domain-containing protein</fullName>
    </recommendedName>
</protein>
<dbReference type="Pfam" id="PF09557">
    <property type="entry name" value="DUF2382"/>
    <property type="match status" value="1"/>
</dbReference>
<sequence>MENRGVQQGVQQGMAVRSSDGEKLGKVVQCSESFFLVEKGFFFPKDYLARYEQVADVRDGEVHLSAAASALREAGDEAFEAGQTGSTADNLTARTEGNERLPGSREEVRVPLAEEELTAETKMRDAGEVRVRKDVVTEHRQIEVPVTRDEVHVERVPASGSAEVGPQSFQEKTVSVPIREEEVEIRKKPVVREEIRVTKTRRQEERRADADVRREEARIEGEGEVDRTSERRDSGLGEPPKE</sequence>